<name>A0A2K9MEW1_9RHOB</name>
<dbReference type="OrthoDB" id="9801098at2"/>
<evidence type="ECO:0000313" key="2">
    <source>
        <dbReference type="EMBL" id="AUM74160.1"/>
    </source>
</evidence>
<dbReference type="Gene3D" id="3.90.79.10">
    <property type="entry name" value="Nucleoside Triphosphate Pyrophosphohydrolase"/>
    <property type="match status" value="1"/>
</dbReference>
<dbReference type="EMBL" id="CP025583">
    <property type="protein sequence ID" value="AUM74160.1"/>
    <property type="molecule type" value="Genomic_DNA"/>
</dbReference>
<feature type="domain" description="Nudix hydrolase" evidence="1">
    <location>
        <begin position="6"/>
        <end position="113"/>
    </location>
</feature>
<dbReference type="SUPFAM" id="SSF55811">
    <property type="entry name" value="Nudix"/>
    <property type="match status" value="1"/>
</dbReference>
<gene>
    <name evidence="2" type="ORF">CYR75_07665</name>
</gene>
<evidence type="ECO:0000313" key="3">
    <source>
        <dbReference type="Proteomes" id="UP000234882"/>
    </source>
</evidence>
<dbReference type="AlphaFoldDB" id="A0A2K9MEW1"/>
<proteinExistence type="predicted"/>
<dbReference type="GO" id="GO:0003824">
    <property type="term" value="F:catalytic activity"/>
    <property type="evidence" value="ECO:0007669"/>
    <property type="project" value="UniProtKB-ARBA"/>
</dbReference>
<sequence>MDVHIAAAVVMRPDGATLLLRHQGDHAFDQPGCLLKDGEAPLVALCRALAEMLGLTPPEPGPRFLGRVETRAPDSDEARLFAELYRVDIDDHFSADACIAEARWFRSGELQEFVLAPLTRDHVVPAIWG</sequence>
<dbReference type="InterPro" id="IPR015797">
    <property type="entry name" value="NUDIX_hydrolase-like_dom_sf"/>
</dbReference>
<organism evidence="2 3">
    <name type="scientific">Paracoccus jeotgali</name>
    <dbReference type="NCBI Taxonomy" id="2065379"/>
    <lineage>
        <taxon>Bacteria</taxon>
        <taxon>Pseudomonadati</taxon>
        <taxon>Pseudomonadota</taxon>
        <taxon>Alphaproteobacteria</taxon>
        <taxon>Rhodobacterales</taxon>
        <taxon>Paracoccaceae</taxon>
        <taxon>Paracoccus</taxon>
    </lineage>
</organism>
<evidence type="ECO:0000259" key="1">
    <source>
        <dbReference type="Pfam" id="PF00293"/>
    </source>
</evidence>
<protein>
    <submittedName>
        <fullName evidence="2">DNA mismatch repair protein MutT</fullName>
    </submittedName>
</protein>
<dbReference type="RefSeq" id="WP_101499508.1">
    <property type="nucleotide sequence ID" value="NZ_CP025583.1"/>
</dbReference>
<dbReference type="CDD" id="cd04690">
    <property type="entry name" value="NUDIX_Hydrolase"/>
    <property type="match status" value="1"/>
</dbReference>
<dbReference type="Proteomes" id="UP000234882">
    <property type="component" value="Chromosome"/>
</dbReference>
<dbReference type="InterPro" id="IPR000086">
    <property type="entry name" value="NUDIX_hydrolase_dom"/>
</dbReference>
<keyword evidence="3" id="KW-1185">Reference proteome</keyword>
<accession>A0A2K9MEW1</accession>
<dbReference type="Pfam" id="PF00293">
    <property type="entry name" value="NUDIX"/>
    <property type="match status" value="1"/>
</dbReference>
<reference evidence="3" key="1">
    <citation type="submission" date="2017-12" db="EMBL/GenBank/DDBJ databases">
        <title>Genomic analysis of Paracoccus sp. CBA4604.</title>
        <authorList>
            <person name="Roh S.W."/>
            <person name="Kim J.Y."/>
            <person name="Kim J.S."/>
        </authorList>
    </citation>
    <scope>NUCLEOTIDE SEQUENCE [LARGE SCALE GENOMIC DNA]</scope>
    <source>
        <strain evidence="3">CBA4604</strain>
    </source>
</reference>
<dbReference type="KEGG" id="paru:CYR75_07665"/>